<dbReference type="SUPFAM" id="SSF88659">
    <property type="entry name" value="Sigma3 and sigma4 domains of RNA polymerase sigma factors"/>
    <property type="match status" value="1"/>
</dbReference>
<dbReference type="InterPro" id="IPR013325">
    <property type="entry name" value="RNA_pol_sigma_r2"/>
</dbReference>
<proteinExistence type="inferred from homology"/>
<dbReference type="GO" id="GO:0016987">
    <property type="term" value="F:sigma factor activity"/>
    <property type="evidence" value="ECO:0007669"/>
    <property type="project" value="UniProtKB-KW"/>
</dbReference>
<dbReference type="InterPro" id="IPR039425">
    <property type="entry name" value="RNA_pol_sigma-70-like"/>
</dbReference>
<evidence type="ECO:0000259" key="6">
    <source>
        <dbReference type="Pfam" id="PF04542"/>
    </source>
</evidence>
<feature type="domain" description="RNA polymerase sigma-70 region 2" evidence="6">
    <location>
        <begin position="33"/>
        <end position="96"/>
    </location>
</feature>
<keyword evidence="3" id="KW-0731">Sigma factor</keyword>
<evidence type="ECO:0000259" key="7">
    <source>
        <dbReference type="Pfam" id="PF08281"/>
    </source>
</evidence>
<comment type="similarity">
    <text evidence="1">Belongs to the sigma-70 factor family. ECF subfamily.</text>
</comment>
<protein>
    <submittedName>
        <fullName evidence="8">Sigma-70 family RNA polymerase sigma factor</fullName>
    </submittedName>
</protein>
<dbReference type="PANTHER" id="PTHR43133">
    <property type="entry name" value="RNA POLYMERASE ECF-TYPE SIGMA FACTO"/>
    <property type="match status" value="1"/>
</dbReference>
<keyword evidence="5" id="KW-0804">Transcription</keyword>
<evidence type="ECO:0000256" key="2">
    <source>
        <dbReference type="ARBA" id="ARBA00023015"/>
    </source>
</evidence>
<feature type="domain" description="RNA polymerase sigma factor 70 region 4 type 2" evidence="7">
    <location>
        <begin position="129"/>
        <end position="181"/>
    </location>
</feature>
<dbReference type="NCBIfam" id="TIGR02937">
    <property type="entry name" value="sigma70-ECF"/>
    <property type="match status" value="1"/>
</dbReference>
<keyword evidence="2" id="KW-0805">Transcription regulation</keyword>
<reference evidence="8" key="1">
    <citation type="submission" date="2023-03" db="EMBL/GenBank/DDBJ databases">
        <title>Andean soil-derived lignocellulolytic bacterial consortium as a source of novel taxa and putative plastic-active enzymes.</title>
        <authorList>
            <person name="Diaz-Garcia L."/>
            <person name="Chuvochina M."/>
            <person name="Feuerriegel G."/>
            <person name="Bunk B."/>
            <person name="Sproer C."/>
            <person name="Streit W.R."/>
            <person name="Rodriguez L.M."/>
            <person name="Overmann J."/>
            <person name="Jimenez D.J."/>
        </authorList>
    </citation>
    <scope>NUCLEOTIDE SEQUENCE</scope>
    <source>
        <strain evidence="8">MAG 7</strain>
    </source>
</reference>
<keyword evidence="4" id="KW-0238">DNA-binding</keyword>
<evidence type="ECO:0000256" key="4">
    <source>
        <dbReference type="ARBA" id="ARBA00023125"/>
    </source>
</evidence>
<dbReference type="PANTHER" id="PTHR43133:SF8">
    <property type="entry name" value="RNA POLYMERASE SIGMA FACTOR HI_1459-RELATED"/>
    <property type="match status" value="1"/>
</dbReference>
<name>A0AAJ5WME9_9BACT</name>
<dbReference type="GO" id="GO:0006352">
    <property type="term" value="P:DNA-templated transcription initiation"/>
    <property type="evidence" value="ECO:0007669"/>
    <property type="project" value="InterPro"/>
</dbReference>
<evidence type="ECO:0000256" key="5">
    <source>
        <dbReference type="ARBA" id="ARBA00023163"/>
    </source>
</evidence>
<dbReference type="SUPFAM" id="SSF88946">
    <property type="entry name" value="Sigma2 domain of RNA polymerase sigma factors"/>
    <property type="match status" value="1"/>
</dbReference>
<evidence type="ECO:0000256" key="1">
    <source>
        <dbReference type="ARBA" id="ARBA00010641"/>
    </source>
</evidence>
<gene>
    <name evidence="8" type="ORF">P0Y53_14880</name>
</gene>
<dbReference type="Pfam" id="PF04542">
    <property type="entry name" value="Sigma70_r2"/>
    <property type="match status" value="1"/>
</dbReference>
<evidence type="ECO:0000313" key="9">
    <source>
        <dbReference type="Proteomes" id="UP001220610"/>
    </source>
</evidence>
<accession>A0AAJ5WME9</accession>
<dbReference type="EMBL" id="CP119311">
    <property type="protein sequence ID" value="WEK33774.1"/>
    <property type="molecule type" value="Genomic_DNA"/>
</dbReference>
<dbReference type="AlphaFoldDB" id="A0AAJ5WME9"/>
<evidence type="ECO:0000313" key="8">
    <source>
        <dbReference type="EMBL" id="WEK33774.1"/>
    </source>
</evidence>
<sequence length="195" mass="23228">MAFLKDIQQNGQSDQELVTQFRQSRDLGVLAILFQRYMELLYGVCLKYLKEPETARDTVMQLFEELAHKLPQHEVEHFKGWLYTLARNYCLMQLRTPRNLKTTEFKPEYMQSEDESHLNSSWQKETDLQRLESCLRTLSGDQRTAVELFYLQNKCYKEISETTGIDWNKVRSHIQNGRRNLKLCMEKHQTINIES</sequence>
<dbReference type="InterPro" id="IPR014284">
    <property type="entry name" value="RNA_pol_sigma-70_dom"/>
</dbReference>
<dbReference type="Gene3D" id="1.10.1740.10">
    <property type="match status" value="1"/>
</dbReference>
<evidence type="ECO:0000256" key="3">
    <source>
        <dbReference type="ARBA" id="ARBA00023082"/>
    </source>
</evidence>
<dbReference type="InterPro" id="IPR013249">
    <property type="entry name" value="RNA_pol_sigma70_r4_t2"/>
</dbReference>
<organism evidence="8 9">
    <name type="scientific">Candidatus Pseudobacter hemicellulosilyticus</name>
    <dbReference type="NCBI Taxonomy" id="3121375"/>
    <lineage>
        <taxon>Bacteria</taxon>
        <taxon>Pseudomonadati</taxon>
        <taxon>Bacteroidota</taxon>
        <taxon>Chitinophagia</taxon>
        <taxon>Chitinophagales</taxon>
        <taxon>Chitinophagaceae</taxon>
        <taxon>Pseudobacter</taxon>
    </lineage>
</organism>
<dbReference type="Pfam" id="PF08281">
    <property type="entry name" value="Sigma70_r4_2"/>
    <property type="match status" value="1"/>
</dbReference>
<dbReference type="InterPro" id="IPR036388">
    <property type="entry name" value="WH-like_DNA-bd_sf"/>
</dbReference>
<dbReference type="Proteomes" id="UP001220610">
    <property type="component" value="Chromosome"/>
</dbReference>
<dbReference type="InterPro" id="IPR013324">
    <property type="entry name" value="RNA_pol_sigma_r3/r4-like"/>
</dbReference>
<dbReference type="GO" id="GO:0003677">
    <property type="term" value="F:DNA binding"/>
    <property type="evidence" value="ECO:0007669"/>
    <property type="project" value="UniProtKB-KW"/>
</dbReference>
<dbReference type="InterPro" id="IPR007627">
    <property type="entry name" value="RNA_pol_sigma70_r2"/>
</dbReference>
<dbReference type="Gene3D" id="1.10.10.10">
    <property type="entry name" value="Winged helix-like DNA-binding domain superfamily/Winged helix DNA-binding domain"/>
    <property type="match status" value="1"/>
</dbReference>